<accession>A0A8J7A9S8</accession>
<keyword evidence="8" id="KW-1185">Reference proteome</keyword>
<dbReference type="Proteomes" id="UP000636505">
    <property type="component" value="Unassembled WGS sequence"/>
</dbReference>
<keyword evidence="4 5" id="KW-0472">Membrane</keyword>
<evidence type="ECO:0000256" key="1">
    <source>
        <dbReference type="ARBA" id="ARBA00004141"/>
    </source>
</evidence>
<dbReference type="PANTHER" id="PTHR37422">
    <property type="entry name" value="TEICHURONIC ACID BIOSYNTHESIS PROTEIN TUAE"/>
    <property type="match status" value="1"/>
</dbReference>
<gene>
    <name evidence="7" type="primary">ictB</name>
    <name evidence="7" type="ORF">IQ241_22200</name>
</gene>
<comment type="subcellular location">
    <subcellularLocation>
        <location evidence="1">Membrane</location>
        <topology evidence="1">Multi-pass membrane protein</topology>
    </subcellularLocation>
</comment>
<feature type="transmembrane region" description="Helical" evidence="5">
    <location>
        <begin position="437"/>
        <end position="453"/>
    </location>
</feature>
<comment type="caution">
    <text evidence="7">The sequence shown here is derived from an EMBL/GenBank/DDBJ whole genome shotgun (WGS) entry which is preliminary data.</text>
</comment>
<feature type="domain" description="O-antigen ligase-related" evidence="6">
    <location>
        <begin position="234"/>
        <end position="381"/>
    </location>
</feature>
<dbReference type="AlphaFoldDB" id="A0A8J7A9S8"/>
<proteinExistence type="predicted"/>
<evidence type="ECO:0000313" key="7">
    <source>
        <dbReference type="EMBL" id="MBE9079967.1"/>
    </source>
</evidence>
<feature type="transmembrane region" description="Helical" evidence="5">
    <location>
        <begin position="408"/>
        <end position="431"/>
    </location>
</feature>
<feature type="transmembrane region" description="Helical" evidence="5">
    <location>
        <begin position="91"/>
        <end position="112"/>
    </location>
</feature>
<sequence length="466" mass="52056">MFNTALQRVTLSRFALDQWRQVSLLHRLLSPLRQWRQGSWLLQWGDAIGWVFLAIVFALAPYVSTALIGVLMVACAGLWLLLTVSDQAEGWLTPVHVVVTVYWGVMVLATALSPVKSAALVGLVKLTLNLLLFMLMARVLRRPNLRSALILVYLATAAIVSVYGIRQYYFGAEALATWSDPETNLSQSTRVYSYLGNPNLLAGYLMPAVGFSAAAFFVWPKWVPKGLAVVLWGISSVCLILTRSRGGWLGFVALSFVLMVLLVYWLNPLSTAFWRRWALPLLLGASAAVVVAAVLFVPSVQERVLTMFAGREDSSNNFRINVWESVVNMIRARPIIGIGPGNEAFNKVYPLFQKPNYTALSAYSIYLETAVEAGILGILSFAWLIGVSFYQSWVQINRLRQRLEPQGYWLMAAIAVQIGLLVQGAVDTIWYRPQVSTLWWLLMALIASYYVSLREKYRTDSLTDAA</sequence>
<keyword evidence="3 5" id="KW-1133">Transmembrane helix</keyword>
<dbReference type="Pfam" id="PF04932">
    <property type="entry name" value="Wzy_C"/>
    <property type="match status" value="1"/>
</dbReference>
<dbReference type="PANTHER" id="PTHR37422:SF22">
    <property type="entry name" value="SLR1515 PROTEIN"/>
    <property type="match status" value="1"/>
</dbReference>
<keyword evidence="2 5" id="KW-0812">Transmembrane</keyword>
<dbReference type="RefSeq" id="WP_193911454.1">
    <property type="nucleotide sequence ID" value="NZ_JADEXG010000075.1"/>
</dbReference>
<feature type="transmembrane region" description="Helical" evidence="5">
    <location>
        <begin position="148"/>
        <end position="169"/>
    </location>
</feature>
<evidence type="ECO:0000256" key="4">
    <source>
        <dbReference type="ARBA" id="ARBA00023136"/>
    </source>
</evidence>
<name>A0A8J7A9S8_9CYAN</name>
<dbReference type="InterPro" id="IPR007016">
    <property type="entry name" value="O-antigen_ligase-rel_domated"/>
</dbReference>
<organism evidence="7 8">
    <name type="scientific">Vasconcelosia minhoensis LEGE 07310</name>
    <dbReference type="NCBI Taxonomy" id="915328"/>
    <lineage>
        <taxon>Bacteria</taxon>
        <taxon>Bacillati</taxon>
        <taxon>Cyanobacteriota</taxon>
        <taxon>Cyanophyceae</taxon>
        <taxon>Nodosilineales</taxon>
        <taxon>Cymatolegaceae</taxon>
        <taxon>Vasconcelosia</taxon>
        <taxon>Vasconcelosia minhoensis</taxon>
    </lineage>
</organism>
<reference evidence="7" key="1">
    <citation type="submission" date="2020-10" db="EMBL/GenBank/DDBJ databases">
        <authorList>
            <person name="Castelo-Branco R."/>
            <person name="Eusebio N."/>
            <person name="Adriana R."/>
            <person name="Vieira A."/>
            <person name="Brugerolle De Fraissinette N."/>
            <person name="Rezende De Castro R."/>
            <person name="Schneider M.P."/>
            <person name="Vasconcelos V."/>
            <person name="Leao P.N."/>
        </authorList>
    </citation>
    <scope>NUCLEOTIDE SEQUENCE</scope>
    <source>
        <strain evidence="7">LEGE 07310</strain>
    </source>
</reference>
<feature type="transmembrane region" description="Helical" evidence="5">
    <location>
        <begin position="248"/>
        <end position="266"/>
    </location>
</feature>
<feature type="transmembrane region" description="Helical" evidence="5">
    <location>
        <begin position="66"/>
        <end position="84"/>
    </location>
</feature>
<protein>
    <submittedName>
        <fullName evidence="7">Putative bicarbonate transporter, IctB family</fullName>
    </submittedName>
</protein>
<feature type="transmembrane region" description="Helical" evidence="5">
    <location>
        <begin position="373"/>
        <end position="396"/>
    </location>
</feature>
<evidence type="ECO:0000256" key="3">
    <source>
        <dbReference type="ARBA" id="ARBA00022989"/>
    </source>
</evidence>
<feature type="transmembrane region" description="Helical" evidence="5">
    <location>
        <begin position="226"/>
        <end position="242"/>
    </location>
</feature>
<feature type="transmembrane region" description="Helical" evidence="5">
    <location>
        <begin position="40"/>
        <end position="60"/>
    </location>
</feature>
<dbReference type="InterPro" id="IPR006007">
    <property type="entry name" value="Inorganic_carbon_transpt"/>
</dbReference>
<evidence type="ECO:0000256" key="5">
    <source>
        <dbReference type="SAM" id="Phobius"/>
    </source>
</evidence>
<dbReference type="NCBIfam" id="TIGR00947">
    <property type="entry name" value="2A73"/>
    <property type="match status" value="1"/>
</dbReference>
<dbReference type="EMBL" id="JADEXG010000075">
    <property type="protein sequence ID" value="MBE9079967.1"/>
    <property type="molecule type" value="Genomic_DNA"/>
</dbReference>
<feature type="transmembrane region" description="Helical" evidence="5">
    <location>
        <begin position="278"/>
        <end position="297"/>
    </location>
</feature>
<evidence type="ECO:0000313" key="8">
    <source>
        <dbReference type="Proteomes" id="UP000636505"/>
    </source>
</evidence>
<evidence type="ECO:0000259" key="6">
    <source>
        <dbReference type="Pfam" id="PF04932"/>
    </source>
</evidence>
<feature type="transmembrane region" description="Helical" evidence="5">
    <location>
        <begin position="201"/>
        <end position="219"/>
    </location>
</feature>
<feature type="transmembrane region" description="Helical" evidence="5">
    <location>
        <begin position="118"/>
        <end position="136"/>
    </location>
</feature>
<dbReference type="GO" id="GO:0016020">
    <property type="term" value="C:membrane"/>
    <property type="evidence" value="ECO:0007669"/>
    <property type="project" value="UniProtKB-SubCell"/>
</dbReference>
<evidence type="ECO:0000256" key="2">
    <source>
        <dbReference type="ARBA" id="ARBA00022692"/>
    </source>
</evidence>
<dbReference type="InterPro" id="IPR051533">
    <property type="entry name" value="WaaL-like"/>
</dbReference>